<dbReference type="Pfam" id="PF09992">
    <property type="entry name" value="NAGPA"/>
    <property type="match status" value="1"/>
</dbReference>
<feature type="chain" id="PRO_5011534248" description="Phosphodiester glycosidase domain-containing protein" evidence="1">
    <location>
        <begin position="29"/>
        <end position="945"/>
    </location>
</feature>
<dbReference type="AlphaFoldDB" id="A0A1G5S2H0"/>
<name>A0A1G5S2H0_9FIRM</name>
<gene>
    <name evidence="3" type="ORF">SAMN03080599_02335</name>
</gene>
<evidence type="ECO:0000313" key="3">
    <source>
        <dbReference type="EMBL" id="SCZ80564.1"/>
    </source>
</evidence>
<dbReference type="RefSeq" id="WP_092591693.1">
    <property type="nucleotide sequence ID" value="NZ_FMWL01000013.1"/>
</dbReference>
<dbReference type="EMBL" id="FMWL01000013">
    <property type="protein sequence ID" value="SCZ80564.1"/>
    <property type="molecule type" value="Genomic_DNA"/>
</dbReference>
<dbReference type="Proteomes" id="UP000199208">
    <property type="component" value="Unassembled WGS sequence"/>
</dbReference>
<feature type="signal peptide" evidence="1">
    <location>
        <begin position="1"/>
        <end position="28"/>
    </location>
</feature>
<feature type="domain" description="Phosphodiester glycosidase" evidence="2">
    <location>
        <begin position="246"/>
        <end position="376"/>
    </location>
</feature>
<evidence type="ECO:0000256" key="1">
    <source>
        <dbReference type="SAM" id="SignalP"/>
    </source>
</evidence>
<reference evidence="3 4" key="1">
    <citation type="submission" date="2016-10" db="EMBL/GenBank/DDBJ databases">
        <authorList>
            <person name="de Groot N.N."/>
        </authorList>
    </citation>
    <scope>NUCLEOTIDE SEQUENCE [LARGE SCALE GENOMIC DNA]</scope>
    <source>
        <strain evidence="3 4">DSM 2784</strain>
    </source>
</reference>
<dbReference type="PANTHER" id="PTHR40446">
    <property type="entry name" value="N-ACETYLGLUCOSAMINE-1-PHOSPHODIESTER ALPHA-N-ACETYLGLUCOSAMINIDASE"/>
    <property type="match status" value="1"/>
</dbReference>
<dbReference type="STRING" id="1120920.SAMN03080599_02335"/>
<evidence type="ECO:0000313" key="4">
    <source>
        <dbReference type="Proteomes" id="UP000199208"/>
    </source>
</evidence>
<proteinExistence type="predicted"/>
<accession>A0A1G5S2H0</accession>
<organism evidence="3 4">
    <name type="scientific">Acidaminobacter hydrogenoformans DSM 2784</name>
    <dbReference type="NCBI Taxonomy" id="1120920"/>
    <lineage>
        <taxon>Bacteria</taxon>
        <taxon>Bacillati</taxon>
        <taxon>Bacillota</taxon>
        <taxon>Clostridia</taxon>
        <taxon>Peptostreptococcales</taxon>
        <taxon>Acidaminobacteraceae</taxon>
        <taxon>Acidaminobacter</taxon>
    </lineage>
</organism>
<dbReference type="InterPro" id="IPR018711">
    <property type="entry name" value="NAGPA"/>
</dbReference>
<keyword evidence="1" id="KW-0732">Signal</keyword>
<keyword evidence="4" id="KW-1185">Reference proteome</keyword>
<sequence>MQNQTLRAGRKIASIALALSLVTSSAFADYQLYYQNKTTQSISNGVQYETLLRLTDGGWVNVNVLRVDLKNSTHKIKPIYPGSLSAKASLSEISKSYQNLIGSVNADFFDPATSSTLGPIIDEGALITTPNGDTRFAALNITDYGVPFIDYWNGYEISLSNGTNSVSLDYINKPYLNYDRIILFDSKWAATSFGKTANVPILEMYVENGIVRGFQENGNPYPLNGNAFVVAAVGSKIEELRKSFRVGDSVEVDYSDALKSVDFTIGGGSVMVKDGKPVSTYTLNIAGQNPRTAAGITKDKSQLILLTVDGRTNNLRGLNQPELSQLLIELGAYDAINLDGGGSTTMVVRPVGSTALEVVNTPSDGSQRRVHNGIGIISTAPGGTLEDIILDVDQNGVFINTPLELSLKGIDANRSPVEIDPAQIVWTVSGVNGSFTEAGFIPTTTGKATLMANYNGMSATKVIEVYGEAVDLIVKPATLQLKMGESGAFRLYAIDASGHQAELPTQFATWSIPDQLITLNTDGTFTANSSAGKGVLSVEYNGLKKHLPIAVGEFHRVLFDFEQPSATFLGYPQEVSGSFVPLKFSLNGSMGGRLIFDFTKTEATRAAYVMLPETGVTIPETPDKLGLWVFGNYGYEHMLKAKLVDADGKAMNIQFAPSINWEGWKFVEAAYPTDLKPPVKVERIYVAEDNPARKDRGVIVMDHLVAIEKNTLDMDLPKDVDKLPKLESQKMNTDGGTTLLVYGGFQAGSKLNGTEGSTTDTTYLNYVNAATQLNRSSKTYFAGPVDTMLANLMGTEVIASGYSEFISDQVAVVTLNFKNNAIIKADASQWQAFLARTNAMLAGSGEKSLMIVTNSTLNFSDKLEEALFYEKLEQLYNKGIRTTIFSGGGAVKDPDLRLTRYATVVDVQSLTASSTFDLKTEGKAIAVNLKDGNITYQIRPLQLKK</sequence>
<dbReference type="PANTHER" id="PTHR40446:SF2">
    <property type="entry name" value="N-ACETYLGLUCOSAMINE-1-PHOSPHODIESTER ALPHA-N-ACETYLGLUCOSAMINIDASE"/>
    <property type="match status" value="1"/>
</dbReference>
<dbReference type="OrthoDB" id="9809781at2"/>
<evidence type="ECO:0000259" key="2">
    <source>
        <dbReference type="Pfam" id="PF09992"/>
    </source>
</evidence>
<protein>
    <recommendedName>
        <fullName evidence="2">Phosphodiester glycosidase domain-containing protein</fullName>
    </recommendedName>
</protein>